<dbReference type="GO" id="GO:0006355">
    <property type="term" value="P:regulation of DNA-templated transcription"/>
    <property type="evidence" value="ECO:0007669"/>
    <property type="project" value="InterPro"/>
</dbReference>
<name>Q2NCQ7_ERYLH</name>
<evidence type="ECO:0000313" key="4">
    <source>
        <dbReference type="Proteomes" id="UP000008808"/>
    </source>
</evidence>
<gene>
    <name evidence="3" type="ordered locus">ELI_02210</name>
</gene>
<dbReference type="GO" id="GO:0003677">
    <property type="term" value="F:DNA binding"/>
    <property type="evidence" value="ECO:0007669"/>
    <property type="project" value="InterPro"/>
</dbReference>
<dbReference type="SMART" id="SM00421">
    <property type="entry name" value="HTH_LUXR"/>
    <property type="match status" value="1"/>
</dbReference>
<dbReference type="Proteomes" id="UP000008808">
    <property type="component" value="Chromosome"/>
</dbReference>
<dbReference type="eggNOG" id="COG2771">
    <property type="taxonomic scope" value="Bacteria"/>
</dbReference>
<keyword evidence="1" id="KW-0472">Membrane</keyword>
<protein>
    <submittedName>
        <fullName evidence="3">Two-component signal transduction histidine kinase</fullName>
    </submittedName>
</protein>
<dbReference type="EMBL" id="CP000157">
    <property type="protein sequence ID" value="ABC62534.1"/>
    <property type="molecule type" value="Genomic_DNA"/>
</dbReference>
<dbReference type="HOGENOM" id="CLU_1118827_0_0_5"/>
<sequence>MQDITGVEKLTEREKVCLREWLQHKSAKEIAIDLGITHHAVEKRLKMARLKLNVGSSLEAARILAAYEDYGRTTSHSPDLSPNPAQRPSLVSRLIAWRAIAVGCLAAALLILAFTSEDPAGLGTEANRIEKVYDEQLTAHLDALIAAAEIGPDGEIFLTRPMGDSRFIEPGSGFYWQISADDREDFTSRSLRSRTLDVLPNGGKHEAVISDSSQFADEKLRMIQRTVRMPGSNADWTFIVARHIDEPD</sequence>
<evidence type="ECO:0000256" key="1">
    <source>
        <dbReference type="SAM" id="Phobius"/>
    </source>
</evidence>
<proteinExistence type="predicted"/>
<dbReference type="CDD" id="cd06170">
    <property type="entry name" value="LuxR_C_like"/>
    <property type="match status" value="1"/>
</dbReference>
<dbReference type="STRING" id="314225.ELI_02210"/>
<dbReference type="Pfam" id="PF00196">
    <property type="entry name" value="GerE"/>
    <property type="match status" value="1"/>
</dbReference>
<dbReference type="SUPFAM" id="SSF46894">
    <property type="entry name" value="C-terminal effector domain of the bipartite response regulators"/>
    <property type="match status" value="1"/>
</dbReference>
<organism evidence="3 4">
    <name type="scientific">Erythrobacter litoralis (strain HTCC2594)</name>
    <dbReference type="NCBI Taxonomy" id="314225"/>
    <lineage>
        <taxon>Bacteria</taxon>
        <taxon>Pseudomonadati</taxon>
        <taxon>Pseudomonadota</taxon>
        <taxon>Alphaproteobacteria</taxon>
        <taxon>Sphingomonadales</taxon>
        <taxon>Erythrobacteraceae</taxon>
        <taxon>Erythrobacter/Porphyrobacter group</taxon>
        <taxon>Erythrobacter</taxon>
    </lineage>
</organism>
<dbReference type="GO" id="GO:0016301">
    <property type="term" value="F:kinase activity"/>
    <property type="evidence" value="ECO:0007669"/>
    <property type="project" value="UniProtKB-KW"/>
</dbReference>
<dbReference type="InterPro" id="IPR036388">
    <property type="entry name" value="WH-like_DNA-bd_sf"/>
</dbReference>
<accession>Q2NCQ7</accession>
<keyword evidence="1" id="KW-1133">Transmembrane helix</keyword>
<keyword evidence="1" id="KW-0812">Transmembrane</keyword>
<keyword evidence="4" id="KW-1185">Reference proteome</keyword>
<evidence type="ECO:0000259" key="2">
    <source>
        <dbReference type="PROSITE" id="PS50043"/>
    </source>
</evidence>
<reference evidence="4" key="1">
    <citation type="journal article" date="2009" name="J. Bacteriol.">
        <title>Complete genome sequence of Erythrobacter litoralis HTCC2594.</title>
        <authorList>
            <person name="Oh H.M."/>
            <person name="Giovannoni S.J."/>
            <person name="Ferriera S."/>
            <person name="Johnson J."/>
            <person name="Cho J.C."/>
        </authorList>
    </citation>
    <scope>NUCLEOTIDE SEQUENCE [LARGE SCALE GENOMIC DNA]</scope>
    <source>
        <strain evidence="4">HTCC2594</strain>
    </source>
</reference>
<dbReference type="AlphaFoldDB" id="Q2NCQ7"/>
<keyword evidence="3" id="KW-0418">Kinase</keyword>
<feature type="transmembrane region" description="Helical" evidence="1">
    <location>
        <begin position="95"/>
        <end position="114"/>
    </location>
</feature>
<keyword evidence="3" id="KW-0808">Transferase</keyword>
<dbReference type="KEGG" id="eli:ELI_02210"/>
<dbReference type="Gene3D" id="1.10.10.10">
    <property type="entry name" value="Winged helix-like DNA-binding domain superfamily/Winged helix DNA-binding domain"/>
    <property type="match status" value="1"/>
</dbReference>
<dbReference type="InterPro" id="IPR016032">
    <property type="entry name" value="Sig_transdc_resp-reg_C-effctor"/>
</dbReference>
<dbReference type="InterPro" id="IPR000792">
    <property type="entry name" value="Tscrpt_reg_LuxR_C"/>
</dbReference>
<evidence type="ECO:0000313" key="3">
    <source>
        <dbReference type="EMBL" id="ABC62534.1"/>
    </source>
</evidence>
<feature type="domain" description="HTH luxR-type" evidence="2">
    <location>
        <begin position="3"/>
        <end position="68"/>
    </location>
</feature>
<dbReference type="PROSITE" id="PS50043">
    <property type="entry name" value="HTH_LUXR_2"/>
    <property type="match status" value="1"/>
</dbReference>